<evidence type="ECO:0000259" key="2">
    <source>
        <dbReference type="Pfam" id="PF03724"/>
    </source>
</evidence>
<feature type="domain" description="DUF306" evidence="2">
    <location>
        <begin position="46"/>
        <end position="154"/>
    </location>
</feature>
<name>A0A501QLW0_9FLAO</name>
<keyword evidence="1" id="KW-0732">Signal</keyword>
<dbReference type="Proteomes" id="UP000319175">
    <property type="component" value="Unassembled WGS sequence"/>
</dbReference>
<dbReference type="InterPro" id="IPR053147">
    <property type="entry name" value="Hsp_HslJ-like"/>
</dbReference>
<gene>
    <name evidence="3" type="ORF">FJA49_00150</name>
</gene>
<evidence type="ECO:0000313" key="4">
    <source>
        <dbReference type="Proteomes" id="UP000319175"/>
    </source>
</evidence>
<dbReference type="AlphaFoldDB" id="A0A501QLW0"/>
<evidence type="ECO:0000256" key="1">
    <source>
        <dbReference type="SAM" id="SignalP"/>
    </source>
</evidence>
<protein>
    <submittedName>
        <fullName evidence="3">META domain-containing protein</fullName>
    </submittedName>
</protein>
<feature type="signal peptide" evidence="1">
    <location>
        <begin position="1"/>
        <end position="18"/>
    </location>
</feature>
<evidence type="ECO:0000313" key="3">
    <source>
        <dbReference type="EMBL" id="TPD73740.1"/>
    </source>
</evidence>
<dbReference type="PANTHER" id="PTHR35535">
    <property type="entry name" value="HEAT SHOCK PROTEIN HSLJ"/>
    <property type="match status" value="1"/>
</dbReference>
<dbReference type="EMBL" id="VFJE01000044">
    <property type="protein sequence ID" value="TPD73740.1"/>
    <property type="molecule type" value="Genomic_DNA"/>
</dbReference>
<feature type="chain" id="PRO_5021280952" evidence="1">
    <location>
        <begin position="19"/>
        <end position="159"/>
    </location>
</feature>
<reference evidence="3 4" key="2">
    <citation type="submission" date="2019-06" db="EMBL/GenBank/DDBJ databases">
        <authorList>
            <person name="Seo Y."/>
        </authorList>
    </citation>
    <scope>NUCLEOTIDE SEQUENCE [LARGE SCALE GENOMIC DNA]</scope>
    <source>
        <strain evidence="3 4">MaA-Y11</strain>
    </source>
</reference>
<dbReference type="InterPro" id="IPR038670">
    <property type="entry name" value="HslJ-like_sf"/>
</dbReference>
<dbReference type="PANTHER" id="PTHR35535:SF1">
    <property type="entry name" value="HEAT SHOCK PROTEIN HSLJ"/>
    <property type="match status" value="1"/>
</dbReference>
<dbReference type="PROSITE" id="PS51257">
    <property type="entry name" value="PROKAR_LIPOPROTEIN"/>
    <property type="match status" value="1"/>
</dbReference>
<comment type="caution">
    <text evidence="3">The sequence shown here is derived from an EMBL/GenBank/DDBJ whole genome shotgun (WGS) entry which is preliminary data.</text>
</comment>
<keyword evidence="4" id="KW-1185">Reference proteome</keyword>
<dbReference type="Gene3D" id="2.40.128.270">
    <property type="match status" value="1"/>
</dbReference>
<dbReference type="InterPro" id="IPR005184">
    <property type="entry name" value="DUF306_Meta_HslJ"/>
</dbReference>
<accession>A0A501QLW0</accession>
<reference evidence="3 4" key="1">
    <citation type="submission" date="2019-06" db="EMBL/GenBank/DDBJ databases">
        <title>Flavobacterium sp. MaA-Y11 from geoumgang.</title>
        <authorList>
            <person name="Jeong S."/>
        </authorList>
    </citation>
    <scope>NUCLEOTIDE SEQUENCE [LARGE SCALE GENOMIC DNA]</scope>
    <source>
        <strain evidence="3 4">MaA-Y11</strain>
    </source>
</reference>
<dbReference type="Pfam" id="PF03724">
    <property type="entry name" value="META"/>
    <property type="match status" value="1"/>
</dbReference>
<sequence length="159" mass="17404">MSMKKSILIIALAFAAFACNKKEENKPEESVATEEVQPAAAATTLDLFDKEWKLQELNGKAIVLDTAFKKEPLLVFHKGTDKMTGNGGCNNFSGSYKVKEGNTIELSEGAATMMACPNLGIEGEFFKAFKQVKSYRIENNSLMLDNEKKEVVAKLGTGK</sequence>
<proteinExistence type="predicted"/>
<organism evidence="3 4">
    <name type="scientific">Flavobacterium microcysteis</name>
    <dbReference type="NCBI Taxonomy" id="2596891"/>
    <lineage>
        <taxon>Bacteria</taxon>
        <taxon>Pseudomonadati</taxon>
        <taxon>Bacteroidota</taxon>
        <taxon>Flavobacteriia</taxon>
        <taxon>Flavobacteriales</taxon>
        <taxon>Flavobacteriaceae</taxon>
        <taxon>Flavobacterium</taxon>
    </lineage>
</organism>